<dbReference type="AlphaFoldDB" id="A0A167XP87"/>
<name>A0A167XP87_9AGAM</name>
<dbReference type="Proteomes" id="UP000076532">
    <property type="component" value="Unassembled WGS sequence"/>
</dbReference>
<dbReference type="OrthoDB" id="3234307at2759"/>
<dbReference type="STRING" id="436010.A0A167XP87"/>
<accession>A0A167XP87</accession>
<evidence type="ECO:0000313" key="2">
    <source>
        <dbReference type="Proteomes" id="UP000076532"/>
    </source>
</evidence>
<dbReference type="EMBL" id="KV417751">
    <property type="protein sequence ID" value="KZP07424.1"/>
    <property type="molecule type" value="Genomic_DNA"/>
</dbReference>
<feature type="non-terminal residue" evidence="1">
    <location>
        <position position="148"/>
    </location>
</feature>
<evidence type="ECO:0000313" key="1">
    <source>
        <dbReference type="EMBL" id="KZP07424.1"/>
    </source>
</evidence>
<organism evidence="1 2">
    <name type="scientific">Athelia psychrophila</name>
    <dbReference type="NCBI Taxonomy" id="1759441"/>
    <lineage>
        <taxon>Eukaryota</taxon>
        <taxon>Fungi</taxon>
        <taxon>Dikarya</taxon>
        <taxon>Basidiomycota</taxon>
        <taxon>Agaricomycotina</taxon>
        <taxon>Agaricomycetes</taxon>
        <taxon>Agaricomycetidae</taxon>
        <taxon>Atheliales</taxon>
        <taxon>Atheliaceae</taxon>
        <taxon>Athelia</taxon>
    </lineage>
</organism>
<reference evidence="1 2" key="1">
    <citation type="journal article" date="2016" name="Mol. Biol. Evol.">
        <title>Comparative Genomics of Early-Diverging Mushroom-Forming Fungi Provides Insights into the Origins of Lignocellulose Decay Capabilities.</title>
        <authorList>
            <person name="Nagy L.G."/>
            <person name="Riley R."/>
            <person name="Tritt A."/>
            <person name="Adam C."/>
            <person name="Daum C."/>
            <person name="Floudas D."/>
            <person name="Sun H."/>
            <person name="Yadav J.S."/>
            <person name="Pangilinan J."/>
            <person name="Larsson K.H."/>
            <person name="Matsuura K."/>
            <person name="Barry K."/>
            <person name="Labutti K."/>
            <person name="Kuo R."/>
            <person name="Ohm R.A."/>
            <person name="Bhattacharya S.S."/>
            <person name="Shirouzu T."/>
            <person name="Yoshinaga Y."/>
            <person name="Martin F.M."/>
            <person name="Grigoriev I.V."/>
            <person name="Hibbett D.S."/>
        </authorList>
    </citation>
    <scope>NUCLEOTIDE SEQUENCE [LARGE SCALE GENOMIC DNA]</scope>
    <source>
        <strain evidence="1 2">CBS 109695</strain>
    </source>
</reference>
<gene>
    <name evidence="1" type="ORF">FIBSPDRAFT_762940</name>
</gene>
<sequence>MYQGVPEEPHHGHTWTVSEDWEASSGLTHDIFFLESPRLLARFAEEPLYTSILRALFELDHGVDERERKKAKHRAKEYMVEAGKLWRIADGRRPRAMARVEVVTQDEMTELAREEHERGGHYKRDMIKTALLDNYSSTRVDQSIINGI</sequence>
<protein>
    <submittedName>
        <fullName evidence="1">Uncharacterized protein</fullName>
    </submittedName>
</protein>
<proteinExistence type="predicted"/>
<keyword evidence="2" id="KW-1185">Reference proteome</keyword>